<gene>
    <name evidence="2" type="ORF">JW613_13045</name>
</gene>
<evidence type="ECO:0000256" key="1">
    <source>
        <dbReference type="SAM" id="MobiDB-lite"/>
    </source>
</evidence>
<dbReference type="RefSeq" id="WP_209210974.1">
    <property type="nucleotide sequence ID" value="NZ_JAFFZM010000007.1"/>
</dbReference>
<organism evidence="2 3">
    <name type="scientific">Streptomyces smyrnaeus</name>
    <dbReference type="NCBI Taxonomy" id="1387713"/>
    <lineage>
        <taxon>Bacteria</taxon>
        <taxon>Bacillati</taxon>
        <taxon>Actinomycetota</taxon>
        <taxon>Actinomycetes</taxon>
        <taxon>Kitasatosporales</taxon>
        <taxon>Streptomycetaceae</taxon>
        <taxon>Streptomyces</taxon>
    </lineage>
</organism>
<dbReference type="GeneID" id="96259541"/>
<reference evidence="2 3" key="1">
    <citation type="submission" date="2021-02" db="EMBL/GenBank/DDBJ databases">
        <title>Streptomyces spirodelae sp. nov., isolated from duckweed.</title>
        <authorList>
            <person name="Saimee Y."/>
            <person name="Duangmal K."/>
        </authorList>
    </citation>
    <scope>NUCLEOTIDE SEQUENCE [LARGE SCALE GENOMIC DNA]</scope>
    <source>
        <strain evidence="2 3">DSM 42105</strain>
    </source>
</reference>
<accession>A0ABS3XV12</accession>
<comment type="caution">
    <text evidence="2">The sequence shown here is derived from an EMBL/GenBank/DDBJ whole genome shotgun (WGS) entry which is preliminary data.</text>
</comment>
<dbReference type="EMBL" id="JAFFZM010000007">
    <property type="protein sequence ID" value="MBO8199226.1"/>
    <property type="molecule type" value="Genomic_DNA"/>
</dbReference>
<protein>
    <submittedName>
        <fullName evidence="2">Uncharacterized protein</fullName>
    </submittedName>
</protein>
<evidence type="ECO:0000313" key="3">
    <source>
        <dbReference type="Proteomes" id="UP000721954"/>
    </source>
</evidence>
<evidence type="ECO:0000313" key="2">
    <source>
        <dbReference type="EMBL" id="MBO8199226.1"/>
    </source>
</evidence>
<sequence length="45" mass="4753">MLLDITGCSDDELADGAALITEIGQFGPGGRPPCSPRSTNPQKWH</sequence>
<proteinExistence type="predicted"/>
<feature type="region of interest" description="Disordered" evidence="1">
    <location>
        <begin position="23"/>
        <end position="45"/>
    </location>
</feature>
<dbReference type="Proteomes" id="UP000721954">
    <property type="component" value="Unassembled WGS sequence"/>
</dbReference>
<keyword evidence="3" id="KW-1185">Reference proteome</keyword>
<name>A0ABS3XV12_9ACTN</name>